<feature type="region of interest" description="Disordered" evidence="1">
    <location>
        <begin position="1"/>
        <end position="87"/>
    </location>
</feature>
<gene>
    <name evidence="2" type="ORF">DARMORV10_A08P16580.1</name>
</gene>
<sequence length="142" mass="15853">MEIDVKRLSTNSGQGTVAFKNKIMERGGTKESYKTTTSPRLPSAGSTSDVNHSRFMQQSGKESGAEEEEEKDLENGANKVNKKVREKSKNIKKSYQIWSCIVYNLGEANFPAPKEIGPPGTKSVFLFVSNLSHYEIPFMDTR</sequence>
<name>A0A817AA71_BRANA</name>
<dbReference type="AlphaFoldDB" id="A0A817AA71"/>
<accession>A0A817AA71</accession>
<dbReference type="Proteomes" id="UP001295469">
    <property type="component" value="Chromosome A08"/>
</dbReference>
<reference evidence="2" key="1">
    <citation type="submission" date="2021-01" db="EMBL/GenBank/DDBJ databases">
        <authorList>
            <consortium name="Genoscope - CEA"/>
            <person name="William W."/>
        </authorList>
    </citation>
    <scope>NUCLEOTIDE SEQUENCE</scope>
</reference>
<evidence type="ECO:0000313" key="2">
    <source>
        <dbReference type="EMBL" id="CAF2239310.1"/>
    </source>
</evidence>
<dbReference type="EMBL" id="HG994362">
    <property type="protein sequence ID" value="CAF2239310.1"/>
    <property type="molecule type" value="Genomic_DNA"/>
</dbReference>
<proteinExistence type="predicted"/>
<feature type="compositionally biased region" description="Polar residues" evidence="1">
    <location>
        <begin position="34"/>
        <end position="56"/>
    </location>
</feature>
<evidence type="ECO:0000256" key="1">
    <source>
        <dbReference type="SAM" id="MobiDB-lite"/>
    </source>
</evidence>
<protein>
    <submittedName>
        <fullName evidence="2">(rape) hypothetical protein</fullName>
    </submittedName>
</protein>
<feature type="compositionally biased region" description="Basic and acidic residues" evidence="1">
    <location>
        <begin position="22"/>
        <end position="33"/>
    </location>
</feature>
<organism evidence="2">
    <name type="scientific">Brassica napus</name>
    <name type="common">Rape</name>
    <dbReference type="NCBI Taxonomy" id="3708"/>
    <lineage>
        <taxon>Eukaryota</taxon>
        <taxon>Viridiplantae</taxon>
        <taxon>Streptophyta</taxon>
        <taxon>Embryophyta</taxon>
        <taxon>Tracheophyta</taxon>
        <taxon>Spermatophyta</taxon>
        <taxon>Magnoliopsida</taxon>
        <taxon>eudicotyledons</taxon>
        <taxon>Gunneridae</taxon>
        <taxon>Pentapetalae</taxon>
        <taxon>rosids</taxon>
        <taxon>malvids</taxon>
        <taxon>Brassicales</taxon>
        <taxon>Brassicaceae</taxon>
        <taxon>Brassiceae</taxon>
        <taxon>Brassica</taxon>
    </lineage>
</organism>